<feature type="domain" description="EAL" evidence="2">
    <location>
        <begin position="518"/>
        <end position="771"/>
    </location>
</feature>
<keyword evidence="4" id="KW-1185">Reference proteome</keyword>
<feature type="transmembrane region" description="Helical" evidence="1">
    <location>
        <begin position="327"/>
        <end position="349"/>
    </location>
</feature>
<dbReference type="Pfam" id="PF00563">
    <property type="entry name" value="EAL"/>
    <property type="match status" value="1"/>
</dbReference>
<dbReference type="AlphaFoldDB" id="A0A2P7QI15"/>
<dbReference type="SUPFAM" id="SSF141868">
    <property type="entry name" value="EAL domain-like"/>
    <property type="match status" value="1"/>
</dbReference>
<name>A0A2P7QI15_9SPHN</name>
<gene>
    <name evidence="3" type="ORF">C7I55_21175</name>
</gene>
<evidence type="ECO:0000259" key="2">
    <source>
        <dbReference type="PROSITE" id="PS50883"/>
    </source>
</evidence>
<reference evidence="3 4" key="1">
    <citation type="submission" date="2018-03" db="EMBL/GenBank/DDBJ databases">
        <title>The draft genome of Sphingosinicella sp. GL-C-18.</title>
        <authorList>
            <person name="Liu L."/>
            <person name="Li L."/>
            <person name="Liang L."/>
            <person name="Zhang X."/>
            <person name="Wang T."/>
        </authorList>
    </citation>
    <scope>NUCLEOTIDE SEQUENCE [LARGE SCALE GENOMIC DNA]</scope>
    <source>
        <strain evidence="3 4">GL-C-18</strain>
    </source>
</reference>
<dbReference type="PROSITE" id="PS50883">
    <property type="entry name" value="EAL"/>
    <property type="match status" value="1"/>
</dbReference>
<keyword evidence="1" id="KW-0472">Membrane</keyword>
<dbReference type="CDD" id="cd01948">
    <property type="entry name" value="EAL"/>
    <property type="match status" value="1"/>
</dbReference>
<dbReference type="PANTHER" id="PTHR33121:SF70">
    <property type="entry name" value="SIGNALING PROTEIN YKOW"/>
    <property type="match status" value="1"/>
</dbReference>
<dbReference type="GO" id="GO:0071111">
    <property type="term" value="F:cyclic-guanylate-specific phosphodiesterase activity"/>
    <property type="evidence" value="ECO:0007669"/>
    <property type="project" value="InterPro"/>
</dbReference>
<dbReference type="EMBL" id="PXYI01000008">
    <property type="protein sequence ID" value="PSJ37591.1"/>
    <property type="molecule type" value="Genomic_DNA"/>
</dbReference>
<evidence type="ECO:0000313" key="4">
    <source>
        <dbReference type="Proteomes" id="UP000241167"/>
    </source>
</evidence>
<dbReference type="SMART" id="SM00267">
    <property type="entry name" value="GGDEF"/>
    <property type="match status" value="1"/>
</dbReference>
<organism evidence="3 4">
    <name type="scientific">Allosphingosinicella deserti</name>
    <dbReference type="NCBI Taxonomy" id="2116704"/>
    <lineage>
        <taxon>Bacteria</taxon>
        <taxon>Pseudomonadati</taxon>
        <taxon>Pseudomonadota</taxon>
        <taxon>Alphaproteobacteria</taxon>
        <taxon>Sphingomonadales</taxon>
        <taxon>Sphingomonadaceae</taxon>
        <taxon>Allosphingosinicella</taxon>
    </lineage>
</organism>
<evidence type="ECO:0000256" key="1">
    <source>
        <dbReference type="SAM" id="Phobius"/>
    </source>
</evidence>
<comment type="caution">
    <text evidence="3">The sequence shown here is derived from an EMBL/GenBank/DDBJ whole genome shotgun (WGS) entry which is preliminary data.</text>
</comment>
<dbReference type="InterPro" id="IPR050706">
    <property type="entry name" value="Cyclic-di-GMP_PDE-like"/>
</dbReference>
<proteinExistence type="predicted"/>
<dbReference type="Pfam" id="PF00990">
    <property type="entry name" value="GGDEF"/>
    <property type="match status" value="1"/>
</dbReference>
<feature type="transmembrane region" description="Helical" evidence="1">
    <location>
        <begin position="303"/>
        <end position="321"/>
    </location>
</feature>
<dbReference type="Gene3D" id="3.30.70.270">
    <property type="match status" value="1"/>
</dbReference>
<dbReference type="InterPro" id="IPR000160">
    <property type="entry name" value="GGDEF_dom"/>
</dbReference>
<keyword evidence="1" id="KW-1133">Transmembrane helix</keyword>
<feature type="transmembrane region" description="Helical" evidence="1">
    <location>
        <begin position="20"/>
        <end position="39"/>
    </location>
</feature>
<dbReference type="RefSeq" id="WP_106515031.1">
    <property type="nucleotide sequence ID" value="NZ_PXYI01000008.1"/>
</dbReference>
<keyword evidence="1" id="KW-0812">Transmembrane</keyword>
<feature type="transmembrane region" description="Helical" evidence="1">
    <location>
        <begin position="279"/>
        <end position="296"/>
    </location>
</feature>
<dbReference type="Pfam" id="PF05226">
    <property type="entry name" value="CHASE2"/>
    <property type="match status" value="1"/>
</dbReference>
<dbReference type="InterPro" id="IPR043128">
    <property type="entry name" value="Rev_trsase/Diguanyl_cyclase"/>
</dbReference>
<dbReference type="SMART" id="SM00052">
    <property type="entry name" value="EAL"/>
    <property type="match status" value="1"/>
</dbReference>
<dbReference type="SUPFAM" id="SSF55073">
    <property type="entry name" value="Nucleotide cyclase"/>
    <property type="match status" value="1"/>
</dbReference>
<dbReference type="PANTHER" id="PTHR33121">
    <property type="entry name" value="CYCLIC DI-GMP PHOSPHODIESTERASE PDEF"/>
    <property type="match status" value="1"/>
</dbReference>
<dbReference type="InterPro" id="IPR001633">
    <property type="entry name" value="EAL_dom"/>
</dbReference>
<dbReference type="OrthoDB" id="7462471at2"/>
<sequence>MSRFASLAQRIDSLPRRLTVAAVALIGFGMLFTGLGTGFEQGLQDLRFGLRSRPASGEIVVVEIDARSLKQIARWPWPRSVHAKLVDRLREAGARSIAFDVDFSSPTEPKEDGALAAALDRAGGGVIIPTFRQAAGSGATGFVDNLPIKLLADRAFLGAVNVQPDSDGTVRRMPLGVETADTPRPSLPSLTAGVTADIRQDFPVDYAIEPDTIPRFSVIDVVDGKVPAAALANKRVMIGATAIEIWDRYTTPRYGVLPGVVIQAIAAESLLGARIPHEYNGLAPLILALVLVAALSRGRRPRHLAMLLAATCLLVAAPFASEQRFAATFPIVPALAVLMCGIGLVLAAFGADRARRRERHDPATGLPNLAALEAVLTSRPDAHVVVAHIEHFTVLASGLGADAVGQLVLRVSERLRRSCAQGIVYRADSATLAWIERAEDESSLDGRLEETAALMRAPLALDRPVDVSLTFGLAAGGGDRRSPRALVADAELAALNAARRGGRWQKFTEADGQEANWQLSLLAELDLAMASGDLWNAYQPKLDIASGRIIGVEALVRWNHRERGPIGPDRFIPVIEANGRAADLTIHVLRQALEDARSWGDNGYPIGVAVNVSATLLADHGFIETVRATLGDGVTRPDRLTIEVTESAAMVDPERAVAALESWRALGVNISIDDYGTGQSSLGYLQRLPATELKIDKSFVQTIAGDRRNAIMVRSTIAMAHELGMKVVAEGIEDAECLRLLGEMHCDTAQGFYISRPLSADALSALLDNRMKAAA</sequence>
<dbReference type="Proteomes" id="UP000241167">
    <property type="component" value="Unassembled WGS sequence"/>
</dbReference>
<accession>A0A2P7QI15</accession>
<dbReference type="InterPro" id="IPR007890">
    <property type="entry name" value="CHASE2"/>
</dbReference>
<evidence type="ECO:0000313" key="3">
    <source>
        <dbReference type="EMBL" id="PSJ37591.1"/>
    </source>
</evidence>
<dbReference type="InterPro" id="IPR035919">
    <property type="entry name" value="EAL_sf"/>
</dbReference>
<dbReference type="SMART" id="SM01080">
    <property type="entry name" value="CHASE2"/>
    <property type="match status" value="1"/>
</dbReference>
<dbReference type="InterPro" id="IPR029787">
    <property type="entry name" value="Nucleotide_cyclase"/>
</dbReference>
<protein>
    <recommendedName>
        <fullName evidence="2">EAL domain-containing protein</fullName>
    </recommendedName>
</protein>
<dbReference type="Gene3D" id="3.20.20.450">
    <property type="entry name" value="EAL domain"/>
    <property type="match status" value="1"/>
</dbReference>